<evidence type="ECO:0000256" key="4">
    <source>
        <dbReference type="ARBA" id="ARBA00022777"/>
    </source>
</evidence>
<feature type="domain" description="Carbohydrate kinase FGGY C-terminal" evidence="6">
    <location>
        <begin position="288"/>
        <end position="485"/>
    </location>
</feature>
<evidence type="ECO:0000256" key="1">
    <source>
        <dbReference type="ARBA" id="ARBA00009156"/>
    </source>
</evidence>
<accession>A0A1C0AS37</accession>
<proteinExistence type="inferred from homology"/>
<dbReference type="Proteomes" id="UP000093501">
    <property type="component" value="Unassembled WGS sequence"/>
</dbReference>
<gene>
    <name evidence="7" type="ORF">BCR15_12445</name>
</gene>
<dbReference type="GO" id="GO:0042732">
    <property type="term" value="P:D-xylose metabolic process"/>
    <property type="evidence" value="ECO:0007669"/>
    <property type="project" value="UniProtKB-KW"/>
</dbReference>
<dbReference type="PANTHER" id="PTHR43095:SF5">
    <property type="entry name" value="XYLULOSE KINASE"/>
    <property type="match status" value="1"/>
</dbReference>
<dbReference type="CDD" id="cd07809">
    <property type="entry name" value="ASKHA_NBD_FGGY_BaXK-like"/>
    <property type="match status" value="1"/>
</dbReference>
<reference evidence="8" key="1">
    <citation type="submission" date="2016-07" db="EMBL/GenBank/DDBJ databases">
        <authorList>
            <person name="Florea S."/>
            <person name="Webb J.S."/>
            <person name="Jaromczyk J."/>
            <person name="Schardl C.L."/>
        </authorList>
    </citation>
    <scope>NUCLEOTIDE SEQUENCE [LARGE SCALE GENOMIC DNA]</scope>
    <source>
        <strain evidence="8">IPBSL-7</strain>
    </source>
</reference>
<evidence type="ECO:0000256" key="2">
    <source>
        <dbReference type="ARBA" id="ARBA00022629"/>
    </source>
</evidence>
<dbReference type="Gene3D" id="3.30.420.40">
    <property type="match status" value="2"/>
</dbReference>
<evidence type="ECO:0000256" key="3">
    <source>
        <dbReference type="ARBA" id="ARBA00022679"/>
    </source>
</evidence>
<keyword evidence="4" id="KW-0418">Kinase</keyword>
<dbReference type="SUPFAM" id="SSF53067">
    <property type="entry name" value="Actin-like ATPase domain"/>
    <property type="match status" value="2"/>
</dbReference>
<keyword evidence="2" id="KW-0859">Xylose metabolism</keyword>
<name>A0A1C0AS37_9ACTN</name>
<dbReference type="InterPro" id="IPR018485">
    <property type="entry name" value="FGGY_C"/>
</dbReference>
<dbReference type="EMBL" id="MBQD01000003">
    <property type="protein sequence ID" value="OCL37072.1"/>
    <property type="molecule type" value="Genomic_DNA"/>
</dbReference>
<evidence type="ECO:0000313" key="7">
    <source>
        <dbReference type="EMBL" id="OCL37072.1"/>
    </source>
</evidence>
<dbReference type="Pfam" id="PF02782">
    <property type="entry name" value="FGGY_C"/>
    <property type="match status" value="1"/>
</dbReference>
<comment type="similarity">
    <text evidence="1">Belongs to the FGGY kinase family.</text>
</comment>
<keyword evidence="2" id="KW-0119">Carbohydrate metabolism</keyword>
<keyword evidence="3" id="KW-0808">Transferase</keyword>
<protein>
    <submittedName>
        <fullName evidence="7">ATPase</fullName>
    </submittedName>
</protein>
<evidence type="ECO:0000259" key="6">
    <source>
        <dbReference type="Pfam" id="PF02782"/>
    </source>
</evidence>
<sequence>MGPRTTTEVYIVENVTAARDTIVGGNTSLGIELGSTRIKAVLIGPDHQPLATGGHEWKSKLENGVWTYDIDAVWSGLQAAYADLASAVESAYGVQLETVGAMGFSAMMHGYMAFDAAGELLVPFRTWQNTITGESAHALTKLFQYNIPQRWSIAHLYQAVLNGEAHVGKIDYLTTLAGYVHWRLTGERVLGVGDASGMFPIDTATGQFDAGMLAQFDSLVADHRYPWKLRDILPAVLPAGREAGRLTEEGARLLDPSGKLRAGVPVAPAEGDAGTGMVATNSVARRTANVSAGTSIFAMVVLEGPLKQLHEEIDLVTTPAGDLVGMAHCNNGAVDLQAWVGLFGEAAAALGAQVDTTALFQTLYTAALEGDADGGGMLAYNYLAGEHVVGLEAGRPLFVRTPHSSFTLANFMRTHLFAALGALRVGMDILLKDEGVELDSMFAHGGLFKTKGVAQRFLAAAMNTPVSVGEVAGEGGAWGMALLASFLRADGESLADWLASSVFGGAAIETAEPEAADVEGFDRFMERYRDGLAIERAAVDTLH</sequence>
<feature type="domain" description="Carbohydrate kinase FGGY N-terminal" evidence="5">
    <location>
        <begin position="29"/>
        <end position="276"/>
    </location>
</feature>
<dbReference type="InterPro" id="IPR050406">
    <property type="entry name" value="FGGY_Carb_Kinase"/>
</dbReference>
<dbReference type="PANTHER" id="PTHR43095">
    <property type="entry name" value="SUGAR KINASE"/>
    <property type="match status" value="1"/>
</dbReference>
<evidence type="ECO:0000313" key="8">
    <source>
        <dbReference type="Proteomes" id="UP000093501"/>
    </source>
</evidence>
<dbReference type="AlphaFoldDB" id="A0A1C0AS37"/>
<dbReference type="GO" id="GO:0016301">
    <property type="term" value="F:kinase activity"/>
    <property type="evidence" value="ECO:0007669"/>
    <property type="project" value="UniProtKB-KW"/>
</dbReference>
<keyword evidence="8" id="KW-1185">Reference proteome</keyword>
<dbReference type="Pfam" id="PF00370">
    <property type="entry name" value="FGGY_N"/>
    <property type="match status" value="1"/>
</dbReference>
<organism evidence="7 8">
    <name type="scientific">Tessaracoccus lapidicaptus</name>
    <dbReference type="NCBI Taxonomy" id="1427523"/>
    <lineage>
        <taxon>Bacteria</taxon>
        <taxon>Bacillati</taxon>
        <taxon>Actinomycetota</taxon>
        <taxon>Actinomycetes</taxon>
        <taxon>Propionibacteriales</taxon>
        <taxon>Propionibacteriaceae</taxon>
        <taxon>Tessaracoccus</taxon>
    </lineage>
</organism>
<evidence type="ECO:0000259" key="5">
    <source>
        <dbReference type="Pfam" id="PF00370"/>
    </source>
</evidence>
<comment type="caution">
    <text evidence="7">The sequence shown here is derived from an EMBL/GenBank/DDBJ whole genome shotgun (WGS) entry which is preliminary data.</text>
</comment>
<dbReference type="InterPro" id="IPR043129">
    <property type="entry name" value="ATPase_NBD"/>
</dbReference>
<dbReference type="InterPro" id="IPR018484">
    <property type="entry name" value="FGGY_N"/>
</dbReference>